<dbReference type="SUPFAM" id="SSF159065">
    <property type="entry name" value="Dom34/Pelota N-terminal domain-like"/>
    <property type="match status" value="1"/>
</dbReference>
<feature type="domain" description="eRF1/Pelota-like N-terminal" evidence="12">
    <location>
        <begin position="1"/>
        <end position="139"/>
    </location>
</feature>
<evidence type="ECO:0000256" key="1">
    <source>
        <dbReference type="ARBA" id="ARBA00001968"/>
    </source>
</evidence>
<evidence type="ECO:0000256" key="6">
    <source>
        <dbReference type="ARBA" id="ARBA00022618"/>
    </source>
</evidence>
<dbReference type="InterPro" id="IPR004405">
    <property type="entry name" value="TF_pelota"/>
</dbReference>
<dbReference type="eggNOG" id="KOG2869">
    <property type="taxonomic scope" value="Eukaryota"/>
</dbReference>
<comment type="similarity">
    <text evidence="3">Belongs to the eukaryotic release factor 1 family. Pelota subfamily.</text>
</comment>
<dbReference type="FunCoup" id="F9WXI7">
    <property type="interactions" value="537"/>
</dbReference>
<comment type="similarity">
    <text evidence="4">Belongs to the RutC family.</text>
</comment>
<evidence type="ECO:0000256" key="4">
    <source>
        <dbReference type="ARBA" id="ARBA00010552"/>
    </source>
</evidence>
<evidence type="ECO:0000256" key="8">
    <source>
        <dbReference type="ARBA" id="ARBA00022776"/>
    </source>
</evidence>
<feature type="compositionally biased region" description="Acidic residues" evidence="11">
    <location>
        <begin position="388"/>
        <end position="403"/>
    </location>
</feature>
<dbReference type="InterPro" id="IPR005141">
    <property type="entry name" value="eRF1_2"/>
</dbReference>
<dbReference type="CDD" id="cd00448">
    <property type="entry name" value="YjgF_YER057c_UK114_family"/>
    <property type="match status" value="1"/>
</dbReference>
<reference evidence="13 14" key="1">
    <citation type="journal article" date="2011" name="PLoS Genet.">
        <title>Finished genome of the fungal wheat pathogen Mycosphaerella graminicola reveals dispensome structure, chromosome plasticity, and stealth pathogenesis.</title>
        <authorList>
            <person name="Goodwin S.B."/>
            <person name="Ben M'barek S."/>
            <person name="Dhillon B."/>
            <person name="Wittenberg A.H.J."/>
            <person name="Crane C.F."/>
            <person name="Hane J.K."/>
            <person name="Foster A.J."/>
            <person name="Van der Lee T.A.J."/>
            <person name="Grimwood J."/>
            <person name="Aerts A."/>
            <person name="Antoniw J."/>
            <person name="Bailey A."/>
            <person name="Bluhm B."/>
            <person name="Bowler J."/>
            <person name="Bristow J."/>
            <person name="van der Burgt A."/>
            <person name="Canto-Canche B."/>
            <person name="Churchill A.C.L."/>
            <person name="Conde-Ferraez L."/>
            <person name="Cools H.J."/>
            <person name="Coutinho P.M."/>
            <person name="Csukai M."/>
            <person name="Dehal P."/>
            <person name="De Wit P."/>
            <person name="Donzelli B."/>
            <person name="van de Geest H.C."/>
            <person name="van Ham R.C.H.J."/>
            <person name="Hammond-Kosack K.E."/>
            <person name="Henrissat B."/>
            <person name="Kilian A."/>
            <person name="Kobayashi A.K."/>
            <person name="Koopmann E."/>
            <person name="Kourmpetis Y."/>
            <person name="Kuzniar A."/>
            <person name="Lindquist E."/>
            <person name="Lombard V."/>
            <person name="Maliepaard C."/>
            <person name="Martins N."/>
            <person name="Mehrabi R."/>
            <person name="Nap J.P.H."/>
            <person name="Ponomarenko A."/>
            <person name="Rudd J.J."/>
            <person name="Salamov A."/>
            <person name="Schmutz J."/>
            <person name="Schouten H.J."/>
            <person name="Shapiro H."/>
            <person name="Stergiopoulos I."/>
            <person name="Torriani S.F.F."/>
            <person name="Tu H."/>
            <person name="de Vries R.P."/>
            <person name="Waalwijk C."/>
            <person name="Ware S.B."/>
            <person name="Wiebenga A."/>
            <person name="Zwiers L.-H."/>
            <person name="Oliver R.P."/>
            <person name="Grigoriev I.V."/>
            <person name="Kema G.H.J."/>
        </authorList>
    </citation>
    <scope>NUCLEOTIDE SEQUENCE [LARGE SCALE GENOMIC DNA]</scope>
    <source>
        <strain evidence="14">CBS 115943 / IPO323</strain>
    </source>
</reference>
<evidence type="ECO:0000256" key="7">
    <source>
        <dbReference type="ARBA" id="ARBA00022723"/>
    </source>
</evidence>
<evidence type="ECO:0000256" key="2">
    <source>
        <dbReference type="ARBA" id="ARBA00004496"/>
    </source>
</evidence>
<dbReference type="Gene3D" id="3.30.1330.30">
    <property type="match status" value="1"/>
</dbReference>
<dbReference type="InterPro" id="IPR038069">
    <property type="entry name" value="Pelota/DOM34_N"/>
</dbReference>
<gene>
    <name evidence="13" type="ORF">MYCGRDRAFT_106782</name>
</gene>
<keyword evidence="8" id="KW-0498">Mitosis</keyword>
<dbReference type="NCBIfam" id="TIGR00004">
    <property type="entry name" value="Rid family detoxifying hydrolase"/>
    <property type="match status" value="1"/>
</dbReference>
<evidence type="ECO:0000256" key="3">
    <source>
        <dbReference type="ARBA" id="ARBA00009504"/>
    </source>
</evidence>
<dbReference type="GO" id="GO:0071025">
    <property type="term" value="P:RNA surveillance"/>
    <property type="evidence" value="ECO:0007669"/>
    <property type="project" value="InterPro"/>
</dbReference>
<dbReference type="GeneID" id="13403320"/>
<evidence type="ECO:0000256" key="10">
    <source>
        <dbReference type="ARBA" id="ARBA00023306"/>
    </source>
</evidence>
<dbReference type="GO" id="GO:0051301">
    <property type="term" value="P:cell division"/>
    <property type="evidence" value="ECO:0007669"/>
    <property type="project" value="UniProtKB-KW"/>
</dbReference>
<dbReference type="InterPro" id="IPR006056">
    <property type="entry name" value="RidA"/>
</dbReference>
<proteinExistence type="inferred from homology"/>
<dbReference type="FunFam" id="2.30.30.870:FF:000001">
    <property type="entry name" value="Protein pelota homolog"/>
    <property type="match status" value="1"/>
</dbReference>
<dbReference type="STRING" id="336722.F9WXI7"/>
<dbReference type="EMBL" id="CM001196">
    <property type="protein sequence ID" value="EGP90872.1"/>
    <property type="molecule type" value="Genomic_DNA"/>
</dbReference>
<dbReference type="GO" id="GO:0070481">
    <property type="term" value="P:nuclear-transcribed mRNA catabolic process, non-stop decay"/>
    <property type="evidence" value="ECO:0007669"/>
    <property type="project" value="InterPro"/>
</dbReference>
<dbReference type="HOGENOM" id="CLU_023334_3_1_1"/>
<dbReference type="GO" id="GO:0051321">
    <property type="term" value="P:meiotic cell cycle"/>
    <property type="evidence" value="ECO:0007669"/>
    <property type="project" value="UniProtKB-KW"/>
</dbReference>
<evidence type="ECO:0000256" key="11">
    <source>
        <dbReference type="SAM" id="MobiDB-lite"/>
    </source>
</evidence>
<dbReference type="InParanoid" id="F9WXI7"/>
<dbReference type="InterPro" id="IPR035959">
    <property type="entry name" value="RutC-like_sf"/>
</dbReference>
<dbReference type="InterPro" id="IPR005142">
    <property type="entry name" value="eRF1_3"/>
</dbReference>
<dbReference type="GO" id="GO:0032790">
    <property type="term" value="P:ribosome disassembly"/>
    <property type="evidence" value="ECO:0007669"/>
    <property type="project" value="TreeGrafter"/>
</dbReference>
<dbReference type="SUPFAM" id="SSF53137">
    <property type="entry name" value="Translational machinery components"/>
    <property type="match status" value="1"/>
</dbReference>
<sequence>MRLIRQAIVQKDGSGSATLLPEEPEDMWHAYNLIRADDLLTASAVRKVFTDAAGSKTSDSATSRANKRIHMILTIRVTKLDFDPQAGQLHVSGQIVSENEHVSLGSHHTLDLELHRNFTLEKADGWDSIAIATLKESVNQDAKAQLWAVVMQEGMANICLVTEYQTILRQRVEMPIPKKRAGSSEHDKRLDKFYQTVFDSLLRQINLEDPKPLLLASPGFTASTFQQFIKKQAAGGSNKPLSLLVSKITVAHSASGHTHSLAEVLSSPAVTSQLSDSKFARATQVMDRFSEMIRNDDLRAWYGPKEVSKAIERGAVGKGGGVLMISNGLFRSQEIKTRKRWITVVDEVKEQGGEVIVLSSMHESGKRLEGLGGVAAILTWPIEDLDDDMGNVEGGEDLPDDDDGPAHASTPRLRPALTAISPAQTRKMTEIKKISTPLAAQPVAAYSQAIQAGPHIYVSGQIPADAQGNLVEGSIAEKTTVCIEGLKNVLEAAGSSLSKVLKVTIFLTTMDNFAEMNSVYEKYFGETRPARSCVAVHQLPKGVPVELECVALSASG</sequence>
<comment type="subcellular location">
    <subcellularLocation>
        <location evidence="2">Cytoplasm</location>
    </subcellularLocation>
</comment>
<dbReference type="GO" id="GO:0070651">
    <property type="term" value="P:nonfunctional rRNA decay"/>
    <property type="evidence" value="ECO:0007669"/>
    <property type="project" value="TreeGrafter"/>
</dbReference>
<evidence type="ECO:0000313" key="13">
    <source>
        <dbReference type="EMBL" id="EGP90872.1"/>
    </source>
</evidence>
<dbReference type="Proteomes" id="UP000008062">
    <property type="component" value="Chromosome 1"/>
</dbReference>
<name>F9WXI7_ZYMTI</name>
<dbReference type="FunFam" id="3.30.1330.30:FF:000008">
    <property type="entry name" value="Protein pelota homolog"/>
    <property type="match status" value="1"/>
</dbReference>
<evidence type="ECO:0000259" key="12">
    <source>
        <dbReference type="SMART" id="SM01194"/>
    </source>
</evidence>
<dbReference type="InterPro" id="IPR029064">
    <property type="entry name" value="Ribosomal_eL30-like_sf"/>
</dbReference>
<dbReference type="RefSeq" id="XP_003855896.1">
    <property type="nucleotide sequence ID" value="XM_003855848.1"/>
</dbReference>
<dbReference type="eggNOG" id="KOG2317">
    <property type="taxonomic scope" value="Eukaryota"/>
</dbReference>
<evidence type="ECO:0000256" key="9">
    <source>
        <dbReference type="ARBA" id="ARBA00023254"/>
    </source>
</evidence>
<dbReference type="SUPFAM" id="SSF55298">
    <property type="entry name" value="YjgF-like"/>
    <property type="match status" value="1"/>
</dbReference>
<keyword evidence="10" id="KW-0131">Cell cycle</keyword>
<dbReference type="Gene3D" id="3.30.420.60">
    <property type="entry name" value="eRF1 domain 2"/>
    <property type="match status" value="1"/>
</dbReference>
<keyword evidence="7" id="KW-0479">Metal-binding</keyword>
<dbReference type="Gene3D" id="3.30.1330.40">
    <property type="entry name" value="RutC-like"/>
    <property type="match status" value="1"/>
</dbReference>
<dbReference type="GO" id="GO:0006412">
    <property type="term" value="P:translation"/>
    <property type="evidence" value="ECO:0007669"/>
    <property type="project" value="UniProtKB-ARBA"/>
</dbReference>
<dbReference type="SUPFAM" id="SSF55315">
    <property type="entry name" value="L30e-like"/>
    <property type="match status" value="1"/>
</dbReference>
<dbReference type="GO" id="GO:0046872">
    <property type="term" value="F:metal ion binding"/>
    <property type="evidence" value="ECO:0007669"/>
    <property type="project" value="UniProtKB-KW"/>
</dbReference>
<dbReference type="AlphaFoldDB" id="F9WXI7"/>
<dbReference type="PANTHER" id="PTHR10853">
    <property type="entry name" value="PELOTA"/>
    <property type="match status" value="1"/>
</dbReference>
<dbReference type="GO" id="GO:0005739">
    <property type="term" value="C:mitochondrion"/>
    <property type="evidence" value="ECO:0007669"/>
    <property type="project" value="UniProtKB-ARBA"/>
</dbReference>
<dbReference type="InterPro" id="IPR006175">
    <property type="entry name" value="YjgF/YER057c/UK114"/>
</dbReference>
<keyword evidence="9" id="KW-0469">Meiosis</keyword>
<dbReference type="FunFam" id="3.30.1330.40:FF:000001">
    <property type="entry name" value="L-PSP family endoribonuclease"/>
    <property type="match status" value="1"/>
</dbReference>
<dbReference type="PANTHER" id="PTHR10853:SF0">
    <property type="entry name" value="PROTEIN PELOTA HOMOLOG"/>
    <property type="match status" value="1"/>
</dbReference>
<dbReference type="Pfam" id="PF26356">
    <property type="entry name" value="Pelota_N"/>
    <property type="match status" value="1"/>
</dbReference>
<evidence type="ECO:0000256" key="5">
    <source>
        <dbReference type="ARBA" id="ARBA00022490"/>
    </source>
</evidence>
<dbReference type="InterPro" id="IPR042226">
    <property type="entry name" value="eFR1_2_sf"/>
</dbReference>
<dbReference type="NCBIfam" id="TIGR00111">
    <property type="entry name" value="pelota"/>
    <property type="match status" value="1"/>
</dbReference>
<dbReference type="Pfam" id="PF03464">
    <property type="entry name" value="eRF1_2"/>
    <property type="match status" value="1"/>
</dbReference>
<dbReference type="Pfam" id="PF01042">
    <property type="entry name" value="Ribonuc_L-PSP"/>
    <property type="match status" value="1"/>
</dbReference>
<organism evidence="13 14">
    <name type="scientific">Zymoseptoria tritici (strain CBS 115943 / IPO323)</name>
    <name type="common">Speckled leaf blotch fungus</name>
    <name type="synonym">Septoria tritici</name>
    <dbReference type="NCBI Taxonomy" id="336722"/>
    <lineage>
        <taxon>Eukaryota</taxon>
        <taxon>Fungi</taxon>
        <taxon>Dikarya</taxon>
        <taxon>Ascomycota</taxon>
        <taxon>Pezizomycotina</taxon>
        <taxon>Dothideomycetes</taxon>
        <taxon>Dothideomycetidae</taxon>
        <taxon>Mycosphaerellales</taxon>
        <taxon>Mycosphaerellaceae</taxon>
        <taxon>Zymoseptoria</taxon>
    </lineage>
</organism>
<protein>
    <recommendedName>
        <fullName evidence="12">eRF1/Pelota-like N-terminal domain-containing protein</fullName>
    </recommendedName>
</protein>
<dbReference type="InterPro" id="IPR058547">
    <property type="entry name" value="Pelota_N"/>
</dbReference>
<keyword evidence="5" id="KW-0963">Cytoplasm</keyword>
<dbReference type="GO" id="GO:1990533">
    <property type="term" value="C:Dom34-Hbs1 complex"/>
    <property type="evidence" value="ECO:0007669"/>
    <property type="project" value="UniProtKB-ARBA"/>
</dbReference>
<feature type="region of interest" description="Disordered" evidence="11">
    <location>
        <begin position="388"/>
        <end position="414"/>
    </location>
</feature>
<comment type="cofactor">
    <cofactor evidence="1">
        <name>a divalent metal cation</name>
        <dbReference type="ChEBI" id="CHEBI:60240"/>
    </cofactor>
</comment>
<dbReference type="KEGG" id="ztr:MYCGRDRAFT_106782"/>
<dbReference type="SMART" id="SM01194">
    <property type="entry name" value="eRF1_1"/>
    <property type="match status" value="1"/>
</dbReference>
<dbReference type="Pfam" id="PF03465">
    <property type="entry name" value="eRF1_3"/>
    <property type="match status" value="1"/>
</dbReference>
<dbReference type="Gene3D" id="2.30.30.870">
    <property type="entry name" value="Pelota, domain A"/>
    <property type="match status" value="1"/>
</dbReference>
<dbReference type="FunFam" id="3.30.420.60:FF:000004">
    <property type="entry name" value="Protein DOM34 homolog"/>
    <property type="match status" value="1"/>
</dbReference>
<dbReference type="InterPro" id="IPR005140">
    <property type="entry name" value="eRF1_Pelota-like_N"/>
</dbReference>
<keyword evidence="14" id="KW-1185">Reference proteome</keyword>
<keyword evidence="6" id="KW-0132">Cell division</keyword>
<dbReference type="GO" id="GO:0070966">
    <property type="term" value="P:nuclear-transcribed mRNA catabolic process, no-go decay"/>
    <property type="evidence" value="ECO:0007669"/>
    <property type="project" value="InterPro"/>
</dbReference>
<dbReference type="OrthoDB" id="10249111at2759"/>
<accession>F9WXI7</accession>
<evidence type="ECO:0000313" key="14">
    <source>
        <dbReference type="Proteomes" id="UP000008062"/>
    </source>
</evidence>
<dbReference type="OMA" id="DDLWHLK"/>